<evidence type="ECO:0000259" key="3">
    <source>
        <dbReference type="SMART" id="SM00460"/>
    </source>
</evidence>
<dbReference type="InterPro" id="IPR025403">
    <property type="entry name" value="TgpA-like_C"/>
</dbReference>
<dbReference type="EMBL" id="VFPO01000001">
    <property type="protein sequence ID" value="TQM68468.1"/>
    <property type="molecule type" value="Genomic_DNA"/>
</dbReference>
<feature type="transmembrane region" description="Helical" evidence="2">
    <location>
        <begin position="178"/>
        <end position="197"/>
    </location>
</feature>
<feature type="region of interest" description="Disordered" evidence="1">
    <location>
        <begin position="533"/>
        <end position="586"/>
    </location>
</feature>
<name>A0A543ID11_9ACTN</name>
<dbReference type="Gene3D" id="3.10.620.30">
    <property type="match status" value="1"/>
</dbReference>
<dbReference type="PANTHER" id="PTHR42736:SF1">
    <property type="entry name" value="PROTEIN-GLUTAMINE GAMMA-GLUTAMYLTRANSFERASE"/>
    <property type="match status" value="1"/>
</dbReference>
<keyword evidence="2" id="KW-1133">Transmembrane helix</keyword>
<feature type="compositionally biased region" description="Gly residues" evidence="1">
    <location>
        <begin position="746"/>
        <end position="758"/>
    </location>
</feature>
<dbReference type="SMART" id="SM00460">
    <property type="entry name" value="TGc"/>
    <property type="match status" value="1"/>
</dbReference>
<evidence type="ECO:0000313" key="5">
    <source>
        <dbReference type="Proteomes" id="UP000316706"/>
    </source>
</evidence>
<comment type="caution">
    <text evidence="4">The sequence shown here is derived from an EMBL/GenBank/DDBJ whole genome shotgun (WGS) entry which is preliminary data.</text>
</comment>
<feature type="region of interest" description="Disordered" evidence="1">
    <location>
        <begin position="721"/>
        <end position="789"/>
    </location>
</feature>
<feature type="transmembrane region" description="Helical" evidence="2">
    <location>
        <begin position="128"/>
        <end position="148"/>
    </location>
</feature>
<dbReference type="Pfam" id="PF01841">
    <property type="entry name" value="Transglut_core"/>
    <property type="match status" value="1"/>
</dbReference>
<proteinExistence type="predicted"/>
<feature type="transmembrane region" description="Helical" evidence="2">
    <location>
        <begin position="209"/>
        <end position="230"/>
    </location>
</feature>
<evidence type="ECO:0000313" key="4">
    <source>
        <dbReference type="EMBL" id="TQM68468.1"/>
    </source>
</evidence>
<dbReference type="InterPro" id="IPR038765">
    <property type="entry name" value="Papain-like_cys_pep_sf"/>
</dbReference>
<dbReference type="Pfam" id="PF11992">
    <property type="entry name" value="TgpA_N"/>
    <property type="match status" value="1"/>
</dbReference>
<dbReference type="PANTHER" id="PTHR42736">
    <property type="entry name" value="PROTEIN-GLUTAMINE GAMMA-GLUTAMYLTRANSFERASE"/>
    <property type="match status" value="1"/>
</dbReference>
<feature type="transmembrane region" description="Helical" evidence="2">
    <location>
        <begin position="69"/>
        <end position="91"/>
    </location>
</feature>
<dbReference type="InterPro" id="IPR052901">
    <property type="entry name" value="Bact_TGase-like"/>
</dbReference>
<dbReference type="InterPro" id="IPR002931">
    <property type="entry name" value="Transglutaminase-like"/>
</dbReference>
<keyword evidence="5" id="KW-1185">Reference proteome</keyword>
<accession>A0A543ID11</accession>
<dbReference type="SUPFAM" id="SSF54001">
    <property type="entry name" value="Cysteine proteinases"/>
    <property type="match status" value="1"/>
</dbReference>
<feature type="domain" description="Transglutaminase-like" evidence="3">
    <location>
        <begin position="465"/>
        <end position="534"/>
    </location>
</feature>
<sequence>MTRPAETAPPASMSRYVSLAVTACLAAVAGLAFHRVFGFGPVVPVVAVAAVAPTVLCALLSGPRKSGSWPLWISLVLTVVAWGAAVAVTVLRPALGAGTLPQALREGVLGSWKSILTTLLPVPAEPEYLVLVSLVVWLAAFASAELALRTSLRAVPCLPSLGAWAVALPLGVDGPGSNLPLAAAAVVLTAVLVLLRADGPGEGVAWRPLAAGVPAAAVLGALALAAGPVLPVNARPFDPREQVQAPPPQQRDGVSPLDRVGGWLLAPGQVLFTVRSGRHEVQRLAVLDRFDGVTWSSSAEFVPTGSRVPEPEGRPDEEDVVEQQVTVGELPGVWVPAPDRPRRVDGLPVVVDPGSGALAVPEPLRPGQRYSVTSVVPQWTAEDLADAALARDAEAEAALELPWGPGAQRPPAQIAEFRRFAEAATHGAGSPIERAALLSEYLRRYAAYDVTAAPGHSYRQLDYFLAEGRRGTPEHFATAYAVLARTLGMPSRVVVGFSGGRRAGDAVQVRSGDVTVWPEVKFDGLGWIRFNPLPESGRGSKGNDSVAAGETEQKLEQAQKSAASQQRGEEPGGAEEEEGPRRPAAEEEPAPWWVFASIAGAVLLAGYVLAVLLAPALRTRRRRSGPPGARIAGAWHQVLDHLSDVGLSTARTLTAHEVARFGASAAGEEAHGHLRPLADLVNRSRFAASPPGPRDADRAWLHADAVGRLVTARAGRLRRLRRRLHPRSLRDRRAPEAKAAVPPAGGASGPPGGQGAPRGGAAASPAGTPPPAVPSTRGTDGRAARQAVR</sequence>
<feature type="transmembrane region" description="Helical" evidence="2">
    <location>
        <begin position="155"/>
        <end position="172"/>
    </location>
</feature>
<gene>
    <name evidence="4" type="ORF">FHX41_2114</name>
</gene>
<protein>
    <submittedName>
        <fullName evidence="4">Transglutaminase superfamily protein</fullName>
    </submittedName>
</protein>
<reference evidence="4 5" key="1">
    <citation type="submission" date="2019-06" db="EMBL/GenBank/DDBJ databases">
        <title>Sequencing the genomes of 1000 actinobacteria strains.</title>
        <authorList>
            <person name="Klenk H.-P."/>
        </authorList>
    </citation>
    <scope>NUCLEOTIDE SEQUENCE [LARGE SCALE GENOMIC DNA]</scope>
    <source>
        <strain evidence="4 5">DSM 45043</strain>
    </source>
</reference>
<dbReference type="AlphaFoldDB" id="A0A543ID11"/>
<dbReference type="InterPro" id="IPR021878">
    <property type="entry name" value="TgpA_N"/>
</dbReference>
<evidence type="ECO:0000256" key="2">
    <source>
        <dbReference type="SAM" id="Phobius"/>
    </source>
</evidence>
<feature type="transmembrane region" description="Helical" evidence="2">
    <location>
        <begin position="42"/>
        <end position="62"/>
    </location>
</feature>
<feature type="transmembrane region" description="Helical" evidence="2">
    <location>
        <begin position="592"/>
        <end position="614"/>
    </location>
</feature>
<keyword evidence="2" id="KW-0472">Membrane</keyword>
<evidence type="ECO:0000256" key="1">
    <source>
        <dbReference type="SAM" id="MobiDB-lite"/>
    </source>
</evidence>
<keyword evidence="2" id="KW-0812">Transmembrane</keyword>
<dbReference type="Pfam" id="PF13559">
    <property type="entry name" value="DUF4129"/>
    <property type="match status" value="1"/>
</dbReference>
<dbReference type="Proteomes" id="UP000316706">
    <property type="component" value="Unassembled WGS sequence"/>
</dbReference>
<organism evidence="4 5">
    <name type="scientific">Actinomadura hallensis</name>
    <dbReference type="NCBI Taxonomy" id="337895"/>
    <lineage>
        <taxon>Bacteria</taxon>
        <taxon>Bacillati</taxon>
        <taxon>Actinomycetota</taxon>
        <taxon>Actinomycetes</taxon>
        <taxon>Streptosporangiales</taxon>
        <taxon>Thermomonosporaceae</taxon>
        <taxon>Actinomadura</taxon>
    </lineage>
</organism>